<evidence type="ECO:0000259" key="4">
    <source>
        <dbReference type="PROSITE" id="PS50076"/>
    </source>
</evidence>
<dbReference type="Proteomes" id="UP001501599">
    <property type="component" value="Unassembled WGS sequence"/>
</dbReference>
<dbReference type="PANTHER" id="PTHR43096">
    <property type="entry name" value="DNAJ HOMOLOG 1, MITOCHONDRIAL-RELATED"/>
    <property type="match status" value="1"/>
</dbReference>
<evidence type="ECO:0000256" key="2">
    <source>
        <dbReference type="ARBA" id="ARBA00023016"/>
    </source>
</evidence>
<protein>
    <submittedName>
        <fullName evidence="5">DnaJ C-terminal domain-containing protein</fullName>
    </submittedName>
</protein>
<dbReference type="Pfam" id="PF01556">
    <property type="entry name" value="DnaJ_C"/>
    <property type="match status" value="1"/>
</dbReference>
<evidence type="ECO:0000256" key="1">
    <source>
        <dbReference type="ARBA" id="ARBA00022705"/>
    </source>
</evidence>
<dbReference type="InterPro" id="IPR036869">
    <property type="entry name" value="J_dom_sf"/>
</dbReference>
<evidence type="ECO:0000313" key="5">
    <source>
        <dbReference type="EMBL" id="GAA2170681.1"/>
    </source>
</evidence>
<reference evidence="6" key="1">
    <citation type="journal article" date="2019" name="Int. J. Syst. Evol. Microbiol.">
        <title>The Global Catalogue of Microorganisms (GCM) 10K type strain sequencing project: providing services to taxonomists for standard genome sequencing and annotation.</title>
        <authorList>
            <consortium name="The Broad Institute Genomics Platform"/>
            <consortium name="The Broad Institute Genome Sequencing Center for Infectious Disease"/>
            <person name="Wu L."/>
            <person name="Ma J."/>
        </authorList>
    </citation>
    <scope>NUCLEOTIDE SEQUENCE [LARGE SCALE GENOMIC DNA]</scope>
    <source>
        <strain evidence="6">JCM 16026</strain>
    </source>
</reference>
<gene>
    <name evidence="5" type="ORF">GCM10009846_01930</name>
</gene>
<keyword evidence="3" id="KW-0143">Chaperone</keyword>
<comment type="caution">
    <text evidence="5">The sequence shown here is derived from an EMBL/GenBank/DDBJ whole genome shotgun (WGS) entry which is preliminary data.</text>
</comment>
<accession>A0ABP5M8W6</accession>
<dbReference type="InterPro" id="IPR001623">
    <property type="entry name" value="DnaJ_domain"/>
</dbReference>
<dbReference type="InterPro" id="IPR002939">
    <property type="entry name" value="DnaJ_C"/>
</dbReference>
<keyword evidence="1" id="KW-0235">DNA replication</keyword>
<dbReference type="SUPFAM" id="SSF46565">
    <property type="entry name" value="Chaperone J-domain"/>
    <property type="match status" value="1"/>
</dbReference>
<dbReference type="InterPro" id="IPR008971">
    <property type="entry name" value="HSP40/DnaJ_pept-bd"/>
</dbReference>
<dbReference type="SUPFAM" id="SSF49493">
    <property type="entry name" value="HSP40/DnaJ peptide-binding domain"/>
    <property type="match status" value="2"/>
</dbReference>
<name>A0ABP5M8W6_9MICO</name>
<dbReference type="Gene3D" id="1.10.287.110">
    <property type="entry name" value="DnaJ domain"/>
    <property type="match status" value="1"/>
</dbReference>
<organism evidence="5 6">
    <name type="scientific">Agrococcus versicolor</name>
    <dbReference type="NCBI Taxonomy" id="501482"/>
    <lineage>
        <taxon>Bacteria</taxon>
        <taxon>Bacillati</taxon>
        <taxon>Actinomycetota</taxon>
        <taxon>Actinomycetes</taxon>
        <taxon>Micrococcales</taxon>
        <taxon>Microbacteriaceae</taxon>
        <taxon>Agrococcus</taxon>
    </lineage>
</organism>
<dbReference type="EMBL" id="BAAAQT010000001">
    <property type="protein sequence ID" value="GAA2170681.1"/>
    <property type="molecule type" value="Genomic_DNA"/>
</dbReference>
<keyword evidence="2" id="KW-0346">Stress response</keyword>
<feature type="domain" description="J" evidence="4">
    <location>
        <begin position="10"/>
        <end position="75"/>
    </location>
</feature>
<dbReference type="SMART" id="SM00271">
    <property type="entry name" value="DnaJ"/>
    <property type="match status" value="1"/>
</dbReference>
<dbReference type="PRINTS" id="PR00625">
    <property type="entry name" value="JDOMAIN"/>
</dbReference>
<evidence type="ECO:0000313" key="6">
    <source>
        <dbReference type="Proteomes" id="UP001501599"/>
    </source>
</evidence>
<dbReference type="PROSITE" id="PS50076">
    <property type="entry name" value="DNAJ_2"/>
    <property type="match status" value="1"/>
</dbReference>
<evidence type="ECO:0000256" key="3">
    <source>
        <dbReference type="ARBA" id="ARBA00023186"/>
    </source>
</evidence>
<sequence length="316" mass="33186">MASNDWFDKDFYAVLGVAKDVDAADLKKQYRKLARQFHPDSNPGDAKAEARFKEISEAFTVLSDAKQREEYDSVRAMAGGRPRFAPGAQGGFEDVFGGMFGQGGGPRVQYSQGDFEDILGGMFGGGGGGAGFRAPQRGRDVTANAQLDFLSAVQGDTLKLTVGGRSMTVKIPAGVHDGQKIKIKGKGQASITNGQPGDLIVTVQVRPHPVFQLDGRNIRVDVPVTFAEATLGATIEVPTVGGGTVRLKVAPGTPSGRVLRVKGKGVASPQGAGDLLATVQVAVPSHLNAKQREALEAFIAASGDESPRDDLLAKAR</sequence>
<dbReference type="Pfam" id="PF00226">
    <property type="entry name" value="DnaJ"/>
    <property type="match status" value="1"/>
</dbReference>
<dbReference type="CDD" id="cd10747">
    <property type="entry name" value="DnaJ_C"/>
    <property type="match status" value="1"/>
</dbReference>
<dbReference type="Gene3D" id="2.60.260.20">
    <property type="entry name" value="Urease metallochaperone UreE, N-terminal domain"/>
    <property type="match status" value="2"/>
</dbReference>
<dbReference type="CDD" id="cd06257">
    <property type="entry name" value="DnaJ"/>
    <property type="match status" value="1"/>
</dbReference>
<keyword evidence="6" id="KW-1185">Reference proteome</keyword>
<proteinExistence type="predicted"/>
<dbReference type="RefSeq" id="WP_344339394.1">
    <property type="nucleotide sequence ID" value="NZ_BAAAQT010000001.1"/>
</dbReference>
<dbReference type="PANTHER" id="PTHR43096:SF54">
    <property type="entry name" value="CHAPERONE PROTEIN DNAJ 1"/>
    <property type="match status" value="1"/>
</dbReference>